<reference evidence="1 2" key="1">
    <citation type="submission" date="2016-11" db="EMBL/GenBank/DDBJ databases">
        <authorList>
            <person name="Jaros S."/>
            <person name="Januszkiewicz K."/>
            <person name="Wedrychowicz H."/>
        </authorList>
    </citation>
    <scope>NUCLEOTIDE SEQUENCE [LARGE SCALE GENOMIC DNA]</scope>
    <source>
        <strain evidence="1 2">CGMCC 1.6102</strain>
    </source>
</reference>
<dbReference type="Proteomes" id="UP000184513">
    <property type="component" value="Unassembled WGS sequence"/>
</dbReference>
<protein>
    <submittedName>
        <fullName evidence="1">Uncharacterized protein</fullName>
    </submittedName>
</protein>
<dbReference type="STRING" id="388280.SAMN04488057_106151"/>
<gene>
    <name evidence="1" type="ORF">SAMN04488057_106151</name>
</gene>
<accession>A0A1M7NYC2</accession>
<dbReference type="AlphaFoldDB" id="A0A1M7NYC2"/>
<evidence type="ECO:0000313" key="2">
    <source>
        <dbReference type="Proteomes" id="UP000184513"/>
    </source>
</evidence>
<keyword evidence="2" id="KW-1185">Reference proteome</keyword>
<organism evidence="1 2">
    <name type="scientific">Cyclobacterium lianum</name>
    <dbReference type="NCBI Taxonomy" id="388280"/>
    <lineage>
        <taxon>Bacteria</taxon>
        <taxon>Pseudomonadati</taxon>
        <taxon>Bacteroidota</taxon>
        <taxon>Cytophagia</taxon>
        <taxon>Cytophagales</taxon>
        <taxon>Cyclobacteriaceae</taxon>
        <taxon>Cyclobacterium</taxon>
    </lineage>
</organism>
<dbReference type="EMBL" id="FRCY01000006">
    <property type="protein sequence ID" value="SHN08805.1"/>
    <property type="molecule type" value="Genomic_DNA"/>
</dbReference>
<evidence type="ECO:0000313" key="1">
    <source>
        <dbReference type="EMBL" id="SHN08805.1"/>
    </source>
</evidence>
<proteinExistence type="predicted"/>
<sequence>MPVPYHIQKLLILIQSKTANYRHKDMVFDGINYSTILAKWYGILAINRYYLERTAALVLFLT</sequence>
<name>A0A1M7NYC2_9BACT</name>